<organism evidence="2 3">
    <name type="scientific">Flavobacterium quisquiliarum</name>
    <dbReference type="NCBI Taxonomy" id="1834436"/>
    <lineage>
        <taxon>Bacteria</taxon>
        <taxon>Pseudomonadati</taxon>
        <taxon>Bacteroidota</taxon>
        <taxon>Flavobacteriia</taxon>
        <taxon>Flavobacteriales</taxon>
        <taxon>Flavobacteriaceae</taxon>
        <taxon>Flavobacterium</taxon>
    </lineage>
</organism>
<feature type="region of interest" description="Disordered" evidence="1">
    <location>
        <begin position="112"/>
        <end position="172"/>
    </location>
</feature>
<dbReference type="EMBL" id="JBHSCO010000001">
    <property type="protein sequence ID" value="MFC4389478.1"/>
    <property type="molecule type" value="Genomic_DNA"/>
</dbReference>
<keyword evidence="3" id="KW-1185">Reference proteome</keyword>
<dbReference type="Proteomes" id="UP001595719">
    <property type="component" value="Unassembled WGS sequence"/>
</dbReference>
<evidence type="ECO:0000256" key="1">
    <source>
        <dbReference type="SAM" id="MobiDB-lite"/>
    </source>
</evidence>
<name>A0ABV8W1Z1_9FLAO</name>
<sequence length="172" mass="19372">MELVIIISFFVVYNNKLSLQAPTGHPKQIGIAIQRLDRHVVHQSLQFLISTWVQITFSKDKLDLLQILALIAEEILLCRCSAQKIETDSGKKLQKNNIKPKNIQQKITTRTTVIPKTRSKPQNTQPKTPSPYDPQNPYKEPQSGPKDITGKGIEKDLMDNATPEGSQTDSKN</sequence>
<accession>A0ABV8W1Z1</accession>
<feature type="compositionally biased region" description="Polar residues" evidence="1">
    <location>
        <begin position="112"/>
        <end position="127"/>
    </location>
</feature>
<gene>
    <name evidence="2" type="ORF">ACFOY0_00615</name>
</gene>
<evidence type="ECO:0000313" key="3">
    <source>
        <dbReference type="Proteomes" id="UP001595719"/>
    </source>
</evidence>
<evidence type="ECO:0000313" key="2">
    <source>
        <dbReference type="EMBL" id="MFC4389478.1"/>
    </source>
</evidence>
<protein>
    <submittedName>
        <fullName evidence="2">Uncharacterized protein</fullName>
    </submittedName>
</protein>
<feature type="compositionally biased region" description="Basic and acidic residues" evidence="1">
    <location>
        <begin position="148"/>
        <end position="158"/>
    </location>
</feature>
<reference evidence="3" key="1">
    <citation type="journal article" date="2019" name="Int. J. Syst. Evol. Microbiol.">
        <title>The Global Catalogue of Microorganisms (GCM) 10K type strain sequencing project: providing services to taxonomists for standard genome sequencing and annotation.</title>
        <authorList>
            <consortium name="The Broad Institute Genomics Platform"/>
            <consortium name="The Broad Institute Genome Sequencing Center for Infectious Disease"/>
            <person name="Wu L."/>
            <person name="Ma J."/>
        </authorList>
    </citation>
    <scope>NUCLEOTIDE SEQUENCE [LARGE SCALE GENOMIC DNA]</scope>
    <source>
        <strain evidence="3">CGMCC 1.15345</strain>
    </source>
</reference>
<proteinExistence type="predicted"/>
<comment type="caution">
    <text evidence="2">The sequence shown here is derived from an EMBL/GenBank/DDBJ whole genome shotgun (WGS) entry which is preliminary data.</text>
</comment>
<feature type="compositionally biased region" description="Polar residues" evidence="1">
    <location>
        <begin position="163"/>
        <end position="172"/>
    </location>
</feature>
<dbReference type="RefSeq" id="WP_219071360.1">
    <property type="nucleotide sequence ID" value="NZ_JBHSCO010000001.1"/>
</dbReference>